<comment type="caution">
    <text evidence="1">The sequence shown here is derived from an EMBL/GenBank/DDBJ whole genome shotgun (WGS) entry which is preliminary data.</text>
</comment>
<name>A0ABN2TN85_9MICO</name>
<organism evidence="1 2">
    <name type="scientific">Brevibacterium samyangense</name>
    <dbReference type="NCBI Taxonomy" id="366888"/>
    <lineage>
        <taxon>Bacteria</taxon>
        <taxon>Bacillati</taxon>
        <taxon>Actinomycetota</taxon>
        <taxon>Actinomycetes</taxon>
        <taxon>Micrococcales</taxon>
        <taxon>Brevibacteriaceae</taxon>
        <taxon>Brevibacterium</taxon>
    </lineage>
</organism>
<accession>A0ABN2TN85</accession>
<proteinExistence type="predicted"/>
<evidence type="ECO:0008006" key="3">
    <source>
        <dbReference type="Google" id="ProtNLM"/>
    </source>
</evidence>
<evidence type="ECO:0000313" key="1">
    <source>
        <dbReference type="EMBL" id="GAA2015390.1"/>
    </source>
</evidence>
<protein>
    <recommendedName>
        <fullName evidence="3">Helix-turn-helix domain-containing protein</fullName>
    </recommendedName>
</protein>
<gene>
    <name evidence="1" type="ORF">GCM10009755_28940</name>
</gene>
<evidence type="ECO:0000313" key="2">
    <source>
        <dbReference type="Proteomes" id="UP001500755"/>
    </source>
</evidence>
<sequence length="235" mass="25418">MPTNESPLELATVFGQNFMHARHEIGATLDQVAKEARLHGARWTASRVKNLESGNMAPTVPNLCTAAWVLTSLDETASWTVAGLISTDDPDDFVRIGELDVRNRFVVETLTGETLRPLGAGDYRGGVEEAEGVIGEMLDTFREYGPNVTAEQFRIAEASIGLADKRAAKRLGVNVRAVAGAALRRWGNTLSVEVEKQSAPDASAQAKGHITRRLTEELRADVEALGVRNADGDDH</sequence>
<dbReference type="Proteomes" id="UP001500755">
    <property type="component" value="Unassembled WGS sequence"/>
</dbReference>
<dbReference type="RefSeq" id="WP_344310889.1">
    <property type="nucleotide sequence ID" value="NZ_BAAANO010000037.1"/>
</dbReference>
<reference evidence="1 2" key="1">
    <citation type="journal article" date="2019" name="Int. J. Syst. Evol. Microbiol.">
        <title>The Global Catalogue of Microorganisms (GCM) 10K type strain sequencing project: providing services to taxonomists for standard genome sequencing and annotation.</title>
        <authorList>
            <consortium name="The Broad Institute Genomics Platform"/>
            <consortium name="The Broad Institute Genome Sequencing Center for Infectious Disease"/>
            <person name="Wu L."/>
            <person name="Ma J."/>
        </authorList>
    </citation>
    <scope>NUCLEOTIDE SEQUENCE [LARGE SCALE GENOMIC DNA]</scope>
    <source>
        <strain evidence="1 2">JCM 14546</strain>
    </source>
</reference>
<dbReference type="EMBL" id="BAAANO010000037">
    <property type="protein sequence ID" value="GAA2015390.1"/>
    <property type="molecule type" value="Genomic_DNA"/>
</dbReference>
<keyword evidence="2" id="KW-1185">Reference proteome</keyword>